<dbReference type="Pfam" id="PF00145">
    <property type="entry name" value="DNA_methylase"/>
    <property type="match status" value="1"/>
</dbReference>
<dbReference type="GO" id="GO:0003677">
    <property type="term" value="F:DNA binding"/>
    <property type="evidence" value="ECO:0007669"/>
    <property type="project" value="TreeGrafter"/>
</dbReference>
<dbReference type="PROSITE" id="PS00094">
    <property type="entry name" value="C5_MTASE_1"/>
    <property type="match status" value="1"/>
</dbReference>
<dbReference type="InterPro" id="IPR001525">
    <property type="entry name" value="C5_MeTfrase"/>
</dbReference>
<dbReference type="PRINTS" id="PR00105">
    <property type="entry name" value="C5METTRFRASE"/>
</dbReference>
<dbReference type="GO" id="GO:0003886">
    <property type="term" value="F:DNA (cytosine-5-)-methyltransferase activity"/>
    <property type="evidence" value="ECO:0007669"/>
    <property type="project" value="UniProtKB-EC"/>
</dbReference>
<evidence type="ECO:0000256" key="3">
    <source>
        <dbReference type="ARBA" id="ARBA00022691"/>
    </source>
</evidence>
<keyword evidence="3 6" id="KW-0949">S-adenosyl-L-methionine</keyword>
<dbReference type="InterPro" id="IPR050390">
    <property type="entry name" value="C5-Methyltransferase"/>
</dbReference>
<protein>
    <recommendedName>
        <fullName evidence="8">Cytosine-specific methyltransferase</fullName>
        <ecNumber evidence="8">2.1.1.37</ecNumber>
    </recommendedName>
</protein>
<keyword evidence="4" id="KW-0680">Restriction system</keyword>
<dbReference type="InterPro" id="IPR031303">
    <property type="entry name" value="C5_meth_CS"/>
</dbReference>
<dbReference type="InterPro" id="IPR029063">
    <property type="entry name" value="SAM-dependent_MTases_sf"/>
</dbReference>
<proteinExistence type="inferred from homology"/>
<evidence type="ECO:0000256" key="4">
    <source>
        <dbReference type="ARBA" id="ARBA00022747"/>
    </source>
</evidence>
<dbReference type="EMBL" id="BMIB01000003">
    <property type="protein sequence ID" value="GGH72342.1"/>
    <property type="molecule type" value="Genomic_DNA"/>
</dbReference>
<evidence type="ECO:0000256" key="7">
    <source>
        <dbReference type="RuleBase" id="RU000416"/>
    </source>
</evidence>
<dbReference type="PANTHER" id="PTHR10629:SF52">
    <property type="entry name" value="DNA (CYTOSINE-5)-METHYLTRANSFERASE 1"/>
    <property type="match status" value="1"/>
</dbReference>
<dbReference type="NCBIfam" id="TIGR00675">
    <property type="entry name" value="dcm"/>
    <property type="match status" value="1"/>
</dbReference>
<dbReference type="GO" id="GO:0044027">
    <property type="term" value="P:negative regulation of gene expression via chromosomal CpG island methylation"/>
    <property type="evidence" value="ECO:0007669"/>
    <property type="project" value="TreeGrafter"/>
</dbReference>
<sequence length="573" mass="64887">MNKLTVIDFFCGAGGFSEGFRQQGFEIIAGYDNWRPAVDTYNFNFGAGKGNNQNILDFENNIELIEKLPDTDVILGSPPCVSFSLSNNSGKADKSLGIRLTKAFLRIVAIKKHKKKSQLKAWFMENVVQSIDHIAKDYTFNDLELSEWAKKQRINPREIALSLSQNHATLNSADFGSPQQRIRAVAGEIIDKGGFVLPKHQYAPKNSSMKLKEHIVLGKIKRSFPPPNSKKGSRIIVDPLYEHISINISDLTDHFYDTGLYESEWRNSQFQKINHPYMGKMSFPENENKPSRTITATKIGTSREAIIYKSEYKRVGDGEYRTPTVRESASLMSFPITYQFIGGENAKCRLVGNAVCPSVSSALARTVRSALTLPKIKRPLINTKLNLDEVPNLNSFQPRIFDSPPVKKEGALFRRHPFKYGNITVTLSNYDIMKKRDLKTSRNANKWITSVQYGNGNGFPCRKYPDGYYREIESLIETFEKGTHFIKLINNGFSKKIPDKKLLQAMHEEQKGIDGFYTPVELITTVTSLIESIDFDDPDHKLEDEKIFMKPIVPKKQILALYAINKICSVANS</sequence>
<keyword evidence="1 6" id="KW-0489">Methyltransferase</keyword>
<comment type="similarity">
    <text evidence="6 7">Belongs to the class I-like SAM-binding methyltransferase superfamily. C5-methyltransferase family.</text>
</comment>
<dbReference type="AlphaFoldDB" id="A0A917IZB4"/>
<dbReference type="SUPFAM" id="SSF53335">
    <property type="entry name" value="S-adenosyl-L-methionine-dependent methyltransferases"/>
    <property type="match status" value="1"/>
</dbReference>
<dbReference type="RefSeq" id="WP_188954141.1">
    <property type="nucleotide sequence ID" value="NZ_BMIB01000003.1"/>
</dbReference>
<evidence type="ECO:0000256" key="2">
    <source>
        <dbReference type="ARBA" id="ARBA00022679"/>
    </source>
</evidence>
<dbReference type="GO" id="GO:0009307">
    <property type="term" value="P:DNA restriction-modification system"/>
    <property type="evidence" value="ECO:0007669"/>
    <property type="project" value="UniProtKB-KW"/>
</dbReference>
<evidence type="ECO:0000256" key="1">
    <source>
        <dbReference type="ARBA" id="ARBA00022603"/>
    </source>
</evidence>
<evidence type="ECO:0000256" key="5">
    <source>
        <dbReference type="ARBA" id="ARBA00047422"/>
    </source>
</evidence>
<evidence type="ECO:0000313" key="10">
    <source>
        <dbReference type="Proteomes" id="UP000627292"/>
    </source>
</evidence>
<dbReference type="PANTHER" id="PTHR10629">
    <property type="entry name" value="CYTOSINE-SPECIFIC METHYLTRANSFERASE"/>
    <property type="match status" value="1"/>
</dbReference>
<name>A0A917IZB4_9BACT</name>
<dbReference type="EC" id="2.1.1.37" evidence="8"/>
<accession>A0A917IZB4</accession>
<dbReference type="InterPro" id="IPR018117">
    <property type="entry name" value="C5_DNA_meth_AS"/>
</dbReference>
<comment type="catalytic activity">
    <reaction evidence="5 8">
        <text>a 2'-deoxycytidine in DNA + S-adenosyl-L-methionine = a 5-methyl-2'-deoxycytidine in DNA + S-adenosyl-L-homocysteine + H(+)</text>
        <dbReference type="Rhea" id="RHEA:13681"/>
        <dbReference type="Rhea" id="RHEA-COMP:11369"/>
        <dbReference type="Rhea" id="RHEA-COMP:11370"/>
        <dbReference type="ChEBI" id="CHEBI:15378"/>
        <dbReference type="ChEBI" id="CHEBI:57856"/>
        <dbReference type="ChEBI" id="CHEBI:59789"/>
        <dbReference type="ChEBI" id="CHEBI:85452"/>
        <dbReference type="ChEBI" id="CHEBI:85454"/>
        <dbReference type="EC" id="2.1.1.37"/>
    </reaction>
</comment>
<keyword evidence="10" id="KW-1185">Reference proteome</keyword>
<dbReference type="Gene3D" id="3.40.50.150">
    <property type="entry name" value="Vaccinia Virus protein VP39"/>
    <property type="match status" value="1"/>
</dbReference>
<feature type="active site" evidence="6">
    <location>
        <position position="80"/>
    </location>
</feature>
<comment type="caution">
    <text evidence="9">The sequence shown here is derived from an EMBL/GenBank/DDBJ whole genome shotgun (WGS) entry which is preliminary data.</text>
</comment>
<evidence type="ECO:0000256" key="8">
    <source>
        <dbReference type="RuleBase" id="RU000417"/>
    </source>
</evidence>
<dbReference type="PROSITE" id="PS51679">
    <property type="entry name" value="SAM_MT_C5"/>
    <property type="match status" value="1"/>
</dbReference>
<dbReference type="PROSITE" id="PS00095">
    <property type="entry name" value="C5_MTASE_2"/>
    <property type="match status" value="1"/>
</dbReference>
<evidence type="ECO:0000256" key="6">
    <source>
        <dbReference type="PROSITE-ProRule" id="PRU01016"/>
    </source>
</evidence>
<evidence type="ECO:0000313" key="9">
    <source>
        <dbReference type="EMBL" id="GGH72342.1"/>
    </source>
</evidence>
<keyword evidence="2 6" id="KW-0808">Transferase</keyword>
<dbReference type="GO" id="GO:0032259">
    <property type="term" value="P:methylation"/>
    <property type="evidence" value="ECO:0007669"/>
    <property type="project" value="UniProtKB-KW"/>
</dbReference>
<reference evidence="9" key="2">
    <citation type="submission" date="2020-09" db="EMBL/GenBank/DDBJ databases">
        <authorList>
            <person name="Sun Q."/>
            <person name="Zhou Y."/>
        </authorList>
    </citation>
    <scope>NUCLEOTIDE SEQUENCE</scope>
    <source>
        <strain evidence="9">CGMCC 1.15290</strain>
    </source>
</reference>
<dbReference type="Gene3D" id="3.90.120.10">
    <property type="entry name" value="DNA Methylase, subunit A, domain 2"/>
    <property type="match status" value="1"/>
</dbReference>
<dbReference type="Proteomes" id="UP000627292">
    <property type="component" value="Unassembled WGS sequence"/>
</dbReference>
<gene>
    <name evidence="9" type="ORF">GCM10011379_32660</name>
</gene>
<reference evidence="9" key="1">
    <citation type="journal article" date="2014" name="Int. J. Syst. Evol. Microbiol.">
        <title>Complete genome sequence of Corynebacterium casei LMG S-19264T (=DSM 44701T), isolated from a smear-ripened cheese.</title>
        <authorList>
            <consortium name="US DOE Joint Genome Institute (JGI-PGF)"/>
            <person name="Walter F."/>
            <person name="Albersmeier A."/>
            <person name="Kalinowski J."/>
            <person name="Ruckert C."/>
        </authorList>
    </citation>
    <scope>NUCLEOTIDE SEQUENCE</scope>
    <source>
        <strain evidence="9">CGMCC 1.15290</strain>
    </source>
</reference>
<organism evidence="9 10">
    <name type="scientific">Filimonas zeae</name>
    <dbReference type="NCBI Taxonomy" id="1737353"/>
    <lineage>
        <taxon>Bacteria</taxon>
        <taxon>Pseudomonadati</taxon>
        <taxon>Bacteroidota</taxon>
        <taxon>Chitinophagia</taxon>
        <taxon>Chitinophagales</taxon>
        <taxon>Chitinophagaceae</taxon>
        <taxon>Filimonas</taxon>
    </lineage>
</organism>